<evidence type="ECO:0000313" key="4">
    <source>
        <dbReference type="Proteomes" id="UP000284177"/>
    </source>
</evidence>
<evidence type="ECO:0000313" key="3">
    <source>
        <dbReference type="EMBL" id="RKD28970.1"/>
    </source>
</evidence>
<feature type="transmembrane region" description="Helical" evidence="1">
    <location>
        <begin position="147"/>
        <end position="170"/>
    </location>
</feature>
<dbReference type="Proteomes" id="UP000284177">
    <property type="component" value="Unassembled WGS sequence"/>
</dbReference>
<feature type="transmembrane region" description="Helical" evidence="1">
    <location>
        <begin position="9"/>
        <end position="30"/>
    </location>
</feature>
<evidence type="ECO:0000256" key="1">
    <source>
        <dbReference type="SAM" id="Phobius"/>
    </source>
</evidence>
<dbReference type="RefSeq" id="WP_183108858.1">
    <property type="nucleotide sequence ID" value="NZ_MCIB01000039.1"/>
</dbReference>
<sequence>MGVLFFFKILLYLGIILILLKQYIVSWVLLDKVGYKFLKYIIPISEILLLLFFDGLFLLPSVLAFLFLIYKHEIYKDRAFKKYYSINKEKFFLKREKLTYVILISPVIFLTLNNMWESINNFLYKFNIELKISEYNFTFLQKDFVDYLVLFVLVCIIAPIVEEFTFRVLIYDNWFRKKYDKKIIALIASALLFSLSHFDINTLLFTFITGIVLGFIYDIFGYLGSAVFHMCMNFYTFMGVIGLSINKIFTLSIILILGFYLFINRKDSERVKT</sequence>
<name>A0A419SUS2_9FIRM</name>
<dbReference type="EMBL" id="MCIB01000039">
    <property type="protein sequence ID" value="RKD28970.1"/>
    <property type="molecule type" value="Genomic_DNA"/>
</dbReference>
<dbReference type="AlphaFoldDB" id="A0A419SUS2"/>
<comment type="caution">
    <text evidence="3">The sequence shown here is derived from an EMBL/GenBank/DDBJ whole genome shotgun (WGS) entry which is preliminary data.</text>
</comment>
<feature type="transmembrane region" description="Helical" evidence="1">
    <location>
        <begin position="98"/>
        <end position="116"/>
    </location>
</feature>
<keyword evidence="1" id="KW-1133">Transmembrane helix</keyword>
<feature type="domain" description="CAAX prenyl protease 2/Lysostaphin resistance protein A-like" evidence="2">
    <location>
        <begin position="147"/>
        <end position="234"/>
    </location>
</feature>
<dbReference type="GO" id="GO:0004175">
    <property type="term" value="F:endopeptidase activity"/>
    <property type="evidence" value="ECO:0007669"/>
    <property type="project" value="UniProtKB-ARBA"/>
</dbReference>
<protein>
    <recommendedName>
        <fullName evidence="2">CAAX prenyl protease 2/Lysostaphin resistance protein A-like domain-containing protein</fullName>
    </recommendedName>
</protein>
<keyword evidence="1" id="KW-0472">Membrane</keyword>
<reference evidence="3 4" key="1">
    <citation type="submission" date="2016-08" db="EMBL/GenBank/DDBJ databases">
        <title>Novel Firmicutes and Novel Genomes.</title>
        <authorList>
            <person name="Poppleton D.I."/>
            <person name="Gribaldo S."/>
        </authorList>
    </citation>
    <scope>NUCLEOTIDE SEQUENCE [LARGE SCALE GENOMIC DNA]</scope>
    <source>
        <strain evidence="3 4">CTT3</strain>
    </source>
</reference>
<accession>A0A419SUS2</accession>
<feature type="transmembrane region" description="Helical" evidence="1">
    <location>
        <begin position="182"/>
        <end position="198"/>
    </location>
</feature>
<organism evidence="3 4">
    <name type="scientific">Thermohalobacter berrensis</name>
    <dbReference type="NCBI Taxonomy" id="99594"/>
    <lineage>
        <taxon>Bacteria</taxon>
        <taxon>Bacillati</taxon>
        <taxon>Bacillota</taxon>
        <taxon>Tissierellia</taxon>
        <taxon>Tissierellales</taxon>
        <taxon>Thermohalobacteraceae</taxon>
        <taxon>Thermohalobacter</taxon>
    </lineage>
</organism>
<dbReference type="Pfam" id="PF02517">
    <property type="entry name" value="Rce1-like"/>
    <property type="match status" value="1"/>
</dbReference>
<proteinExistence type="predicted"/>
<dbReference type="GO" id="GO:0080120">
    <property type="term" value="P:CAAX-box protein maturation"/>
    <property type="evidence" value="ECO:0007669"/>
    <property type="project" value="UniProtKB-ARBA"/>
</dbReference>
<feature type="transmembrane region" description="Helical" evidence="1">
    <location>
        <begin position="50"/>
        <end position="70"/>
    </location>
</feature>
<feature type="transmembrane region" description="Helical" evidence="1">
    <location>
        <begin position="235"/>
        <end position="263"/>
    </location>
</feature>
<keyword evidence="1" id="KW-0812">Transmembrane</keyword>
<feature type="transmembrane region" description="Helical" evidence="1">
    <location>
        <begin position="204"/>
        <end position="223"/>
    </location>
</feature>
<evidence type="ECO:0000259" key="2">
    <source>
        <dbReference type="Pfam" id="PF02517"/>
    </source>
</evidence>
<keyword evidence="4" id="KW-1185">Reference proteome</keyword>
<dbReference type="InterPro" id="IPR003675">
    <property type="entry name" value="Rce1/LyrA-like_dom"/>
</dbReference>
<gene>
    <name evidence="3" type="ORF">BET03_06350</name>
</gene>